<dbReference type="GO" id="GO:0046961">
    <property type="term" value="F:proton-transporting ATPase activity, rotational mechanism"/>
    <property type="evidence" value="ECO:0007669"/>
    <property type="project" value="TreeGrafter"/>
</dbReference>
<gene>
    <name evidence="13" type="primary">atpF</name>
    <name evidence="17" type="ORF">SAMN04488095_2496</name>
</gene>
<evidence type="ECO:0000256" key="5">
    <source>
        <dbReference type="ARBA" id="ARBA00022781"/>
    </source>
</evidence>
<comment type="function">
    <text evidence="11">Component of the F(0) channel, it forms part of the peripheral stalk, linking F(1) to F(0). The b'-subunit is a diverged and duplicated form of b found in plants and photosynthetic bacteria.</text>
</comment>
<evidence type="ECO:0000256" key="3">
    <source>
        <dbReference type="ARBA" id="ARBA00022547"/>
    </source>
</evidence>
<evidence type="ECO:0000256" key="7">
    <source>
        <dbReference type="ARBA" id="ARBA00023065"/>
    </source>
</evidence>
<accession>A0A1I3QBY7</accession>
<keyword evidence="7 13" id="KW-0406">Ion transport</keyword>
<evidence type="ECO:0000256" key="10">
    <source>
        <dbReference type="ARBA" id="ARBA00025198"/>
    </source>
</evidence>
<keyword evidence="3 13" id="KW-0138">CF(0)</keyword>
<keyword evidence="15" id="KW-0175">Coiled coil</keyword>
<evidence type="ECO:0000256" key="6">
    <source>
        <dbReference type="ARBA" id="ARBA00022989"/>
    </source>
</evidence>
<evidence type="ECO:0000256" key="2">
    <source>
        <dbReference type="ARBA" id="ARBA00022448"/>
    </source>
</evidence>
<dbReference type="InterPro" id="IPR050059">
    <property type="entry name" value="ATP_synthase_B_chain"/>
</dbReference>
<name>A0A1I3QBY7_9RHOB</name>
<dbReference type="Proteomes" id="UP000199110">
    <property type="component" value="Unassembled WGS sequence"/>
</dbReference>
<dbReference type="OrthoDB" id="8479836at2"/>
<dbReference type="GO" id="GO:0046933">
    <property type="term" value="F:proton-transporting ATP synthase activity, rotational mechanism"/>
    <property type="evidence" value="ECO:0007669"/>
    <property type="project" value="UniProtKB-UniRule"/>
</dbReference>
<dbReference type="RefSeq" id="WP_092781080.1">
    <property type="nucleotide sequence ID" value="NZ_FORA01000003.1"/>
</dbReference>
<keyword evidence="9 13" id="KW-0066">ATP synthesis</keyword>
<evidence type="ECO:0000256" key="4">
    <source>
        <dbReference type="ARBA" id="ARBA00022692"/>
    </source>
</evidence>
<evidence type="ECO:0000256" key="13">
    <source>
        <dbReference type="HAMAP-Rule" id="MF_01398"/>
    </source>
</evidence>
<feature type="chain" id="PRO_5011687469" description="ATP synthase subunit b" evidence="16">
    <location>
        <begin position="18"/>
        <end position="184"/>
    </location>
</feature>
<comment type="similarity">
    <text evidence="1 13 14">Belongs to the ATPase B chain family.</text>
</comment>
<keyword evidence="6 13" id="KW-1133">Transmembrane helix</keyword>
<evidence type="ECO:0000256" key="14">
    <source>
        <dbReference type="RuleBase" id="RU003848"/>
    </source>
</evidence>
<evidence type="ECO:0000256" key="12">
    <source>
        <dbReference type="ARBA" id="ARBA00037847"/>
    </source>
</evidence>
<proteinExistence type="inferred from homology"/>
<keyword evidence="13" id="KW-1003">Cell membrane</keyword>
<dbReference type="PANTHER" id="PTHR33445">
    <property type="entry name" value="ATP SYNTHASE SUBUNIT B', CHLOROPLASTIC"/>
    <property type="match status" value="1"/>
</dbReference>
<dbReference type="STRING" id="390807.SAMN04488095_2496"/>
<sequence>MRFLLPLALLSATPALAATGPFFSLANTDFVVTLGFLAFIGLVVYLKVPGRLMGMLDDRAAGIRKDLEEARALRDEAQTILASYERKTREAQEQADAIVAAAKTDAQAAAEQAKADLAVSVERRLRAAEDQIESAQAAAVREVRDSAVSVAIAAAGQVVAGQLSATEANSLIDESIETVSAKLH</sequence>
<feature type="transmembrane region" description="Helical" evidence="13">
    <location>
        <begin position="27"/>
        <end position="46"/>
    </location>
</feature>
<dbReference type="HAMAP" id="MF_01398">
    <property type="entry name" value="ATP_synth_b_bprime"/>
    <property type="match status" value="1"/>
</dbReference>
<evidence type="ECO:0000256" key="9">
    <source>
        <dbReference type="ARBA" id="ARBA00023310"/>
    </source>
</evidence>
<keyword evidence="4 13" id="KW-0812">Transmembrane</keyword>
<dbReference type="AlphaFoldDB" id="A0A1I3QBY7"/>
<dbReference type="EMBL" id="FORA01000003">
    <property type="protein sequence ID" value="SFJ31804.1"/>
    <property type="molecule type" value="Genomic_DNA"/>
</dbReference>
<dbReference type="GO" id="GO:0045259">
    <property type="term" value="C:proton-transporting ATP synthase complex"/>
    <property type="evidence" value="ECO:0007669"/>
    <property type="project" value="UniProtKB-KW"/>
</dbReference>
<comment type="function">
    <text evidence="10 13">F(1)F(0) ATP synthase produces ATP from ADP in the presence of a proton or sodium gradient. F-type ATPases consist of two structural domains, F(1) containing the extramembraneous catalytic core and F(0) containing the membrane proton channel, linked together by a central stalk and a peripheral stalk. During catalysis, ATP synthesis in the catalytic domain of F(1) is coupled via a rotary mechanism of the central stalk subunits to proton translocation.</text>
</comment>
<keyword evidence="18" id="KW-1185">Reference proteome</keyword>
<keyword evidence="8 13" id="KW-0472">Membrane</keyword>
<dbReference type="CDD" id="cd06503">
    <property type="entry name" value="ATP-synt_Fo_b"/>
    <property type="match status" value="1"/>
</dbReference>
<evidence type="ECO:0000256" key="1">
    <source>
        <dbReference type="ARBA" id="ARBA00005513"/>
    </source>
</evidence>
<evidence type="ECO:0000313" key="18">
    <source>
        <dbReference type="Proteomes" id="UP000199110"/>
    </source>
</evidence>
<feature type="coiled-coil region" evidence="15">
    <location>
        <begin position="67"/>
        <end position="145"/>
    </location>
</feature>
<dbReference type="InterPro" id="IPR002146">
    <property type="entry name" value="ATP_synth_b/b'su_bac/chlpt"/>
</dbReference>
<dbReference type="NCBIfam" id="NF009989">
    <property type="entry name" value="PRK13455.1"/>
    <property type="match status" value="1"/>
</dbReference>
<dbReference type="GO" id="GO:0012505">
    <property type="term" value="C:endomembrane system"/>
    <property type="evidence" value="ECO:0007669"/>
    <property type="project" value="UniProtKB-SubCell"/>
</dbReference>
<evidence type="ECO:0000313" key="17">
    <source>
        <dbReference type="EMBL" id="SFJ31804.1"/>
    </source>
</evidence>
<comment type="subunit">
    <text evidence="13">F-type ATPases have 2 components, F(1) - the catalytic core - and F(0) - the membrane proton channel. F(1) has five subunits: alpha(3), beta(3), gamma(1), delta(1), epsilon(1). F(0) has three main subunits: a(1), b(2) and c(10-14). The alpha and beta chains form an alternating ring which encloses part of the gamma chain. F(1) is attached to F(0) by a central stalk formed by the gamma and epsilon chains, while a peripheral stalk is formed by the delta and b chains.</text>
</comment>
<evidence type="ECO:0000256" key="11">
    <source>
        <dbReference type="ARBA" id="ARBA00025614"/>
    </source>
</evidence>
<reference evidence="17 18" key="1">
    <citation type="submission" date="2016-10" db="EMBL/GenBank/DDBJ databases">
        <authorList>
            <person name="de Groot N.N."/>
        </authorList>
    </citation>
    <scope>NUCLEOTIDE SEQUENCE [LARGE SCALE GENOMIC DNA]</scope>
    <source>
        <strain evidence="17 18">DSM 19073</strain>
    </source>
</reference>
<evidence type="ECO:0000256" key="16">
    <source>
        <dbReference type="SAM" id="SignalP"/>
    </source>
</evidence>
<dbReference type="GO" id="GO:0005886">
    <property type="term" value="C:plasma membrane"/>
    <property type="evidence" value="ECO:0007669"/>
    <property type="project" value="UniProtKB-SubCell"/>
</dbReference>
<protein>
    <recommendedName>
        <fullName evidence="13">ATP synthase subunit b</fullName>
    </recommendedName>
    <alternativeName>
        <fullName evidence="13">ATP synthase F(0) sector subunit b</fullName>
    </alternativeName>
    <alternativeName>
        <fullName evidence="13">ATPase subunit I</fullName>
    </alternativeName>
    <alternativeName>
        <fullName evidence="13">F-type ATPase subunit b</fullName>
        <shortName evidence="13">F-ATPase subunit b</shortName>
    </alternativeName>
</protein>
<feature type="signal peptide" evidence="16">
    <location>
        <begin position="1"/>
        <end position="17"/>
    </location>
</feature>
<evidence type="ECO:0000256" key="15">
    <source>
        <dbReference type="SAM" id="Coils"/>
    </source>
</evidence>
<organism evidence="17 18">
    <name type="scientific">Jannaschia pohangensis</name>
    <dbReference type="NCBI Taxonomy" id="390807"/>
    <lineage>
        <taxon>Bacteria</taxon>
        <taxon>Pseudomonadati</taxon>
        <taxon>Pseudomonadota</taxon>
        <taxon>Alphaproteobacteria</taxon>
        <taxon>Rhodobacterales</taxon>
        <taxon>Roseobacteraceae</taxon>
        <taxon>Jannaschia</taxon>
    </lineage>
</organism>
<evidence type="ECO:0000256" key="8">
    <source>
        <dbReference type="ARBA" id="ARBA00023136"/>
    </source>
</evidence>
<dbReference type="Pfam" id="PF00430">
    <property type="entry name" value="ATP-synt_B"/>
    <property type="match status" value="1"/>
</dbReference>
<comment type="subcellular location">
    <subcellularLocation>
        <location evidence="13">Cell membrane</location>
        <topology evidence="13">Single-pass membrane protein</topology>
    </subcellularLocation>
    <subcellularLocation>
        <location evidence="12">Endomembrane system</location>
        <topology evidence="12">Single-pass membrane protein</topology>
    </subcellularLocation>
</comment>
<keyword evidence="2 13" id="KW-0813">Transport</keyword>
<keyword evidence="5 13" id="KW-0375">Hydrogen ion transport</keyword>
<dbReference type="PANTHER" id="PTHR33445:SF1">
    <property type="entry name" value="ATP SYNTHASE SUBUNIT B"/>
    <property type="match status" value="1"/>
</dbReference>
<keyword evidence="16" id="KW-0732">Signal</keyword>